<feature type="signal peptide" evidence="1">
    <location>
        <begin position="1"/>
        <end position="28"/>
    </location>
</feature>
<evidence type="ECO:0000256" key="1">
    <source>
        <dbReference type="SAM" id="SignalP"/>
    </source>
</evidence>
<keyword evidence="1" id="KW-0732">Signal</keyword>
<dbReference type="AlphaFoldDB" id="A0A344TC85"/>
<sequence length="161" mass="17767">MKKLLLFSLTIFLATLGTVFDDSSGALAQSKNTIYKAVYAVSNANATVWDTVVDATTKTQTLQLPPVYKKASVQINAFKIDGTAAGACKVQRSTDGVYFYDIDSSYMKKKNLLTITNVTTTQGAIWELDDYHATHIRTTCTGSGTQRTRFQTVILYNKDNQ</sequence>
<accession>A0A344TC85</accession>
<organism evidence="2 4">
    <name type="scientific">Runella rosea</name>
    <dbReference type="NCBI Taxonomy" id="2259595"/>
    <lineage>
        <taxon>Bacteria</taxon>
        <taxon>Pseudomonadati</taxon>
        <taxon>Bacteroidota</taxon>
        <taxon>Cytophagia</taxon>
        <taxon>Cytophagales</taxon>
        <taxon>Spirosomataceae</taxon>
        <taxon>Runella</taxon>
    </lineage>
</organism>
<gene>
    <name evidence="2" type="ORF">DR864_00215</name>
    <name evidence="3" type="ORF">DR864_28080</name>
</gene>
<proteinExistence type="predicted"/>
<name>A0A344TC85_9BACT</name>
<protein>
    <submittedName>
        <fullName evidence="2">Uncharacterized protein</fullName>
    </submittedName>
</protein>
<dbReference type="KEGG" id="run:DR864_00215"/>
<evidence type="ECO:0000313" key="2">
    <source>
        <dbReference type="EMBL" id="AXE16256.1"/>
    </source>
</evidence>
<evidence type="ECO:0000313" key="4">
    <source>
        <dbReference type="Proteomes" id="UP000251993"/>
    </source>
</evidence>
<dbReference type="EMBL" id="CP030850">
    <property type="protein sequence ID" value="AXE16256.1"/>
    <property type="molecule type" value="Genomic_DNA"/>
</dbReference>
<dbReference type="Proteomes" id="UP000251993">
    <property type="component" value="Chromosome"/>
</dbReference>
<dbReference type="EMBL" id="CP030850">
    <property type="protein sequence ID" value="AXE21323.1"/>
    <property type="molecule type" value="Genomic_DNA"/>
</dbReference>
<reference evidence="2 4" key="1">
    <citation type="submission" date="2018-07" db="EMBL/GenBank/DDBJ databases">
        <title>Genome sequencing of Runella.</title>
        <authorList>
            <person name="Baek M.-G."/>
            <person name="Yi H."/>
        </authorList>
    </citation>
    <scope>NUCLEOTIDE SEQUENCE [LARGE SCALE GENOMIC DNA]</scope>
    <source>
        <strain evidence="2 4">HYN0085</strain>
    </source>
</reference>
<keyword evidence="4" id="KW-1185">Reference proteome</keyword>
<dbReference type="KEGG" id="run:DR864_28080"/>
<evidence type="ECO:0000313" key="3">
    <source>
        <dbReference type="EMBL" id="AXE21323.1"/>
    </source>
</evidence>
<dbReference type="RefSeq" id="WP_114065077.1">
    <property type="nucleotide sequence ID" value="NZ_CP030850.1"/>
</dbReference>
<feature type="chain" id="PRO_5044584392" evidence="1">
    <location>
        <begin position="29"/>
        <end position="161"/>
    </location>
</feature>